<proteinExistence type="predicted"/>
<evidence type="ECO:0000313" key="1">
    <source>
        <dbReference type="EMBL" id="AIJ47552.1"/>
    </source>
</evidence>
<name>A0A076PW57_COMTE</name>
<dbReference type="Proteomes" id="UP000028782">
    <property type="component" value="Chromosome"/>
</dbReference>
<dbReference type="HOGENOM" id="CLU_3373182_0_0_4"/>
<protein>
    <submittedName>
        <fullName evidence="1">Uncharacterized protein</fullName>
    </submittedName>
</protein>
<accession>A0A076PW57</accession>
<evidence type="ECO:0000313" key="2">
    <source>
        <dbReference type="Proteomes" id="UP000028782"/>
    </source>
</evidence>
<dbReference type="KEGG" id="ctes:O987_17200"/>
<sequence>MSAWAAESARIAGSPIQEATARKLIALEHSGWHD</sequence>
<reference evidence="1 2" key="1">
    <citation type="journal article" date="2014" name="Genome Announc.">
        <title>Complete Genome Sequence of Polychlorinated Biphenyl Degrader Comamonas testosteroni TK102 (NBRC 109938).</title>
        <authorList>
            <person name="Fukuda K."/>
            <person name="Hosoyama A."/>
            <person name="Tsuchikane K."/>
            <person name="Ohji S."/>
            <person name="Yamazoe A."/>
            <person name="Fujita N."/>
            <person name="Shintani M."/>
            <person name="Kimbara K."/>
        </authorList>
    </citation>
    <scope>NUCLEOTIDE SEQUENCE [LARGE SCALE GENOMIC DNA]</scope>
    <source>
        <strain evidence="1">TK102</strain>
    </source>
</reference>
<organism evidence="1 2">
    <name type="scientific">Comamonas testosteroni TK102</name>
    <dbReference type="NCBI Taxonomy" id="1392005"/>
    <lineage>
        <taxon>Bacteria</taxon>
        <taxon>Pseudomonadati</taxon>
        <taxon>Pseudomonadota</taxon>
        <taxon>Betaproteobacteria</taxon>
        <taxon>Burkholderiales</taxon>
        <taxon>Comamonadaceae</taxon>
        <taxon>Comamonas</taxon>
    </lineage>
</organism>
<dbReference type="AlphaFoldDB" id="A0A076PW57"/>
<dbReference type="EMBL" id="CP006704">
    <property type="protein sequence ID" value="AIJ47552.1"/>
    <property type="molecule type" value="Genomic_DNA"/>
</dbReference>
<gene>
    <name evidence="1" type="ORF">O987_17200</name>
</gene>